<dbReference type="AlphaFoldDB" id="A0A162CMY0"/>
<gene>
    <name evidence="1" type="ORF">AWE51_07930</name>
</gene>
<name>A0A162CMY0_9FLAO</name>
<sequence length="235" mass="28269">MTQKNIVVAIIILLCTVSTKAQYKKKIYLDEFNQQIKFEAYRQKSQSKVFDQVTFNNDTVEVKKLRFRTYFGKLNTEKKEQLNKFFLARHGIDSTKVWLIHHVDTLPNPKQMPKTSKIVYLDSTKRKHKHVLNLEDYEGIIAKERENLKHKKDIALLHFYTNDNQYPVQEHSNNWYKDESTILKRIFSDGFMRYRVIIVYPNGDFFLSHYYRCNEKELLRAKGFKKRKKQWVSAF</sequence>
<evidence type="ECO:0000313" key="2">
    <source>
        <dbReference type="Proteomes" id="UP000076715"/>
    </source>
</evidence>
<dbReference type="EMBL" id="LQRT01000024">
    <property type="protein sequence ID" value="KZS39574.1"/>
    <property type="molecule type" value="Genomic_DNA"/>
</dbReference>
<reference evidence="1 2" key="1">
    <citation type="submission" date="2016-01" db="EMBL/GenBank/DDBJ databases">
        <title>The draft genome sequence of Aquimarina sp. RZW4-3-2.</title>
        <authorList>
            <person name="Wang Y."/>
        </authorList>
    </citation>
    <scope>NUCLEOTIDE SEQUENCE [LARGE SCALE GENOMIC DNA]</scope>
    <source>
        <strain evidence="1 2">RZW4-3-2</strain>
    </source>
</reference>
<protein>
    <submittedName>
        <fullName evidence="1">Uncharacterized protein</fullName>
    </submittedName>
</protein>
<comment type="caution">
    <text evidence="1">The sequence shown here is derived from an EMBL/GenBank/DDBJ whole genome shotgun (WGS) entry which is preliminary data.</text>
</comment>
<accession>A0A162CMY0</accession>
<dbReference type="RefSeq" id="WP_066315154.1">
    <property type="nucleotide sequence ID" value="NZ_CANLSS010000015.1"/>
</dbReference>
<evidence type="ECO:0000313" key="1">
    <source>
        <dbReference type="EMBL" id="KZS39574.1"/>
    </source>
</evidence>
<organism evidence="1 2">
    <name type="scientific">Aquimarina aggregata</name>
    <dbReference type="NCBI Taxonomy" id="1642818"/>
    <lineage>
        <taxon>Bacteria</taxon>
        <taxon>Pseudomonadati</taxon>
        <taxon>Bacteroidota</taxon>
        <taxon>Flavobacteriia</taxon>
        <taxon>Flavobacteriales</taxon>
        <taxon>Flavobacteriaceae</taxon>
        <taxon>Aquimarina</taxon>
    </lineage>
</organism>
<keyword evidence="2" id="KW-1185">Reference proteome</keyword>
<proteinExistence type="predicted"/>
<dbReference type="OrthoDB" id="1452262at2"/>
<dbReference type="Proteomes" id="UP000076715">
    <property type="component" value="Unassembled WGS sequence"/>
</dbReference>